<organism evidence="2 3">
    <name type="scientific">Oryza sativa subsp. japonica</name>
    <name type="common">Rice</name>
    <dbReference type="NCBI Taxonomy" id="39947"/>
    <lineage>
        <taxon>Eukaryota</taxon>
        <taxon>Viridiplantae</taxon>
        <taxon>Streptophyta</taxon>
        <taxon>Embryophyta</taxon>
        <taxon>Tracheophyta</taxon>
        <taxon>Spermatophyta</taxon>
        <taxon>Magnoliopsida</taxon>
        <taxon>Liliopsida</taxon>
        <taxon>Poales</taxon>
        <taxon>Poaceae</taxon>
        <taxon>BOP clade</taxon>
        <taxon>Oryzoideae</taxon>
        <taxon>Oryzeae</taxon>
        <taxon>Oryzinae</taxon>
        <taxon>Oryza</taxon>
        <taxon>Oryza sativa</taxon>
    </lineage>
</organism>
<evidence type="ECO:0000313" key="3">
    <source>
        <dbReference type="Proteomes" id="UP000059680"/>
    </source>
</evidence>
<feature type="compositionally biased region" description="Low complexity" evidence="1">
    <location>
        <begin position="121"/>
        <end position="131"/>
    </location>
</feature>
<accession>A0A0P0WAH1</accession>
<keyword evidence="3" id="KW-1185">Reference proteome</keyword>
<reference evidence="2 3" key="2">
    <citation type="journal article" date="2013" name="Plant Cell Physiol.">
        <title>Rice Annotation Project Database (RAP-DB): an integrative and interactive database for rice genomics.</title>
        <authorList>
            <person name="Sakai H."/>
            <person name="Lee S.S."/>
            <person name="Tanaka T."/>
            <person name="Numa H."/>
            <person name="Kim J."/>
            <person name="Kawahara Y."/>
            <person name="Wakimoto H."/>
            <person name="Yang C.C."/>
            <person name="Iwamoto M."/>
            <person name="Abe T."/>
            <person name="Yamada Y."/>
            <person name="Muto A."/>
            <person name="Inokuchi H."/>
            <person name="Ikemura T."/>
            <person name="Matsumoto T."/>
            <person name="Sasaki T."/>
            <person name="Itoh T."/>
        </authorList>
    </citation>
    <scope>NUCLEOTIDE SEQUENCE [LARGE SCALE GENOMIC DNA]</scope>
    <source>
        <strain evidence="3">cv. Nipponbare</strain>
    </source>
</reference>
<proteinExistence type="predicted"/>
<protein>
    <submittedName>
        <fullName evidence="2">Os04g0422101 protein</fullName>
    </submittedName>
</protein>
<dbReference type="InParanoid" id="A0A0P0WAH1"/>
<dbReference type="PaxDb" id="39947-A0A0P0WAH1"/>
<gene>
    <name evidence="2" type="ordered locus">Os04g0422101</name>
    <name evidence="2" type="ORF">OSNPB_040422101</name>
</gene>
<name>A0A0P0WAH1_ORYSJ</name>
<feature type="region of interest" description="Disordered" evidence="1">
    <location>
        <begin position="97"/>
        <end position="131"/>
    </location>
</feature>
<sequence>MATTAAAREVPTEAVNRECCEAYRTQWRQDRCGLNRSPPAQPVTASTAQGSHDLLFRLVAVEGGHRSCAQRIATSSRHLFPMVMMPCHYCTVPLRPTLDLDDDEREPTRTMVARRARRCTPPRSSPRSSMD</sequence>
<dbReference type="Proteomes" id="UP000059680">
    <property type="component" value="Chromosome 4"/>
</dbReference>
<evidence type="ECO:0000313" key="2">
    <source>
        <dbReference type="EMBL" id="BAS89202.1"/>
    </source>
</evidence>
<dbReference type="EMBL" id="AP014960">
    <property type="protein sequence ID" value="BAS89202.1"/>
    <property type="molecule type" value="Genomic_DNA"/>
</dbReference>
<reference evidence="3" key="1">
    <citation type="journal article" date="2005" name="Nature">
        <title>The map-based sequence of the rice genome.</title>
        <authorList>
            <consortium name="International rice genome sequencing project (IRGSP)"/>
            <person name="Matsumoto T."/>
            <person name="Wu J."/>
            <person name="Kanamori H."/>
            <person name="Katayose Y."/>
            <person name="Fujisawa M."/>
            <person name="Namiki N."/>
            <person name="Mizuno H."/>
            <person name="Yamamoto K."/>
            <person name="Antonio B.A."/>
            <person name="Baba T."/>
            <person name="Sakata K."/>
            <person name="Nagamura Y."/>
            <person name="Aoki H."/>
            <person name="Arikawa K."/>
            <person name="Arita K."/>
            <person name="Bito T."/>
            <person name="Chiden Y."/>
            <person name="Fujitsuka N."/>
            <person name="Fukunaka R."/>
            <person name="Hamada M."/>
            <person name="Harada C."/>
            <person name="Hayashi A."/>
            <person name="Hijishita S."/>
            <person name="Honda M."/>
            <person name="Hosokawa S."/>
            <person name="Ichikawa Y."/>
            <person name="Idonuma A."/>
            <person name="Iijima M."/>
            <person name="Ikeda M."/>
            <person name="Ikeno M."/>
            <person name="Ito K."/>
            <person name="Ito S."/>
            <person name="Ito T."/>
            <person name="Ito Y."/>
            <person name="Ito Y."/>
            <person name="Iwabuchi A."/>
            <person name="Kamiya K."/>
            <person name="Karasawa W."/>
            <person name="Kurita K."/>
            <person name="Katagiri S."/>
            <person name="Kikuta A."/>
            <person name="Kobayashi H."/>
            <person name="Kobayashi N."/>
            <person name="Machita K."/>
            <person name="Maehara T."/>
            <person name="Masukawa M."/>
            <person name="Mizubayashi T."/>
            <person name="Mukai Y."/>
            <person name="Nagasaki H."/>
            <person name="Nagata Y."/>
            <person name="Naito S."/>
            <person name="Nakashima M."/>
            <person name="Nakama Y."/>
            <person name="Nakamichi Y."/>
            <person name="Nakamura M."/>
            <person name="Meguro A."/>
            <person name="Negishi M."/>
            <person name="Ohta I."/>
            <person name="Ohta T."/>
            <person name="Okamoto M."/>
            <person name="Ono N."/>
            <person name="Saji S."/>
            <person name="Sakaguchi M."/>
            <person name="Sakai K."/>
            <person name="Shibata M."/>
            <person name="Shimokawa T."/>
            <person name="Song J."/>
            <person name="Takazaki Y."/>
            <person name="Terasawa K."/>
            <person name="Tsugane M."/>
            <person name="Tsuji K."/>
            <person name="Ueda S."/>
            <person name="Waki K."/>
            <person name="Yamagata H."/>
            <person name="Yamamoto M."/>
            <person name="Yamamoto S."/>
            <person name="Yamane H."/>
            <person name="Yoshiki S."/>
            <person name="Yoshihara R."/>
            <person name="Yukawa K."/>
            <person name="Zhong H."/>
            <person name="Yano M."/>
            <person name="Yuan Q."/>
            <person name="Ouyang S."/>
            <person name="Liu J."/>
            <person name="Jones K.M."/>
            <person name="Gansberger K."/>
            <person name="Moffat K."/>
            <person name="Hill J."/>
            <person name="Bera J."/>
            <person name="Fadrosh D."/>
            <person name="Jin S."/>
            <person name="Johri S."/>
            <person name="Kim M."/>
            <person name="Overton L."/>
            <person name="Reardon M."/>
            <person name="Tsitrin T."/>
            <person name="Vuong H."/>
            <person name="Weaver B."/>
            <person name="Ciecko A."/>
            <person name="Tallon L."/>
            <person name="Jackson J."/>
            <person name="Pai G."/>
            <person name="Aken S.V."/>
            <person name="Utterback T."/>
            <person name="Reidmuller S."/>
            <person name="Feldblyum T."/>
            <person name="Hsiao J."/>
            <person name="Zismann V."/>
            <person name="Iobst S."/>
            <person name="de Vazeille A.R."/>
            <person name="Buell C.R."/>
            <person name="Ying K."/>
            <person name="Li Y."/>
            <person name="Lu T."/>
            <person name="Huang Y."/>
            <person name="Zhao Q."/>
            <person name="Feng Q."/>
            <person name="Zhang L."/>
            <person name="Zhu J."/>
            <person name="Weng Q."/>
            <person name="Mu J."/>
            <person name="Lu Y."/>
            <person name="Fan D."/>
            <person name="Liu Y."/>
            <person name="Guan J."/>
            <person name="Zhang Y."/>
            <person name="Yu S."/>
            <person name="Liu X."/>
            <person name="Zhang Y."/>
            <person name="Hong G."/>
            <person name="Han B."/>
            <person name="Choisne N."/>
            <person name="Demange N."/>
            <person name="Orjeda G."/>
            <person name="Samain S."/>
            <person name="Cattolico L."/>
            <person name="Pelletier E."/>
            <person name="Couloux A."/>
            <person name="Segurens B."/>
            <person name="Wincker P."/>
            <person name="D'Hont A."/>
            <person name="Scarpelli C."/>
            <person name="Weissenbach J."/>
            <person name="Salanoubat M."/>
            <person name="Quetier F."/>
            <person name="Yu Y."/>
            <person name="Kim H.R."/>
            <person name="Rambo T."/>
            <person name="Currie J."/>
            <person name="Collura K."/>
            <person name="Luo M."/>
            <person name="Yang T."/>
            <person name="Ammiraju J.S.S."/>
            <person name="Engler F."/>
            <person name="Soderlund C."/>
            <person name="Wing R.A."/>
            <person name="Palmer L.E."/>
            <person name="de la Bastide M."/>
            <person name="Spiegel L."/>
            <person name="Nascimento L."/>
            <person name="Zutavern T."/>
            <person name="O'Shaughnessy A."/>
            <person name="Dike S."/>
            <person name="Dedhia N."/>
            <person name="Preston R."/>
            <person name="Balija V."/>
            <person name="McCombie W.R."/>
            <person name="Chow T."/>
            <person name="Chen H."/>
            <person name="Chung M."/>
            <person name="Chen C."/>
            <person name="Shaw J."/>
            <person name="Wu H."/>
            <person name="Hsiao K."/>
            <person name="Chao Y."/>
            <person name="Chu M."/>
            <person name="Cheng C."/>
            <person name="Hour A."/>
            <person name="Lee P."/>
            <person name="Lin S."/>
            <person name="Lin Y."/>
            <person name="Liou J."/>
            <person name="Liu S."/>
            <person name="Hsing Y."/>
            <person name="Raghuvanshi S."/>
            <person name="Mohanty A."/>
            <person name="Bharti A.K."/>
            <person name="Gaur A."/>
            <person name="Gupta V."/>
            <person name="Kumar D."/>
            <person name="Ravi V."/>
            <person name="Vij S."/>
            <person name="Kapur A."/>
            <person name="Khurana P."/>
            <person name="Khurana P."/>
            <person name="Khurana J.P."/>
            <person name="Tyagi A.K."/>
            <person name="Gaikwad K."/>
            <person name="Singh A."/>
            <person name="Dalal V."/>
            <person name="Srivastava S."/>
            <person name="Dixit A."/>
            <person name="Pal A.K."/>
            <person name="Ghazi I.A."/>
            <person name="Yadav M."/>
            <person name="Pandit A."/>
            <person name="Bhargava A."/>
            <person name="Sureshbabu K."/>
            <person name="Batra K."/>
            <person name="Sharma T.R."/>
            <person name="Mohapatra T."/>
            <person name="Singh N.K."/>
            <person name="Messing J."/>
            <person name="Nelson A.B."/>
            <person name="Fuks G."/>
            <person name="Kavchok S."/>
            <person name="Keizer G."/>
            <person name="Linton E."/>
            <person name="Llaca V."/>
            <person name="Song R."/>
            <person name="Tanyolac B."/>
            <person name="Young S."/>
            <person name="Ho-Il K."/>
            <person name="Hahn J.H."/>
            <person name="Sangsakoo G."/>
            <person name="Vanavichit A."/>
            <person name="de Mattos Luiz.A.T."/>
            <person name="Zimmer P.D."/>
            <person name="Malone G."/>
            <person name="Dellagostin O."/>
            <person name="de Oliveira A.C."/>
            <person name="Bevan M."/>
            <person name="Bancroft I."/>
            <person name="Minx P."/>
            <person name="Cordum H."/>
            <person name="Wilson R."/>
            <person name="Cheng Z."/>
            <person name="Jin W."/>
            <person name="Jiang J."/>
            <person name="Leong S.A."/>
            <person name="Iwama H."/>
            <person name="Gojobori T."/>
            <person name="Itoh T."/>
            <person name="Niimura Y."/>
            <person name="Fujii Y."/>
            <person name="Habara T."/>
            <person name="Sakai H."/>
            <person name="Sato Y."/>
            <person name="Wilson G."/>
            <person name="Kumar K."/>
            <person name="McCouch S."/>
            <person name="Juretic N."/>
            <person name="Hoen D."/>
            <person name="Wright S."/>
            <person name="Bruskiewich R."/>
            <person name="Bureau T."/>
            <person name="Miyao A."/>
            <person name="Hirochika H."/>
            <person name="Nishikawa T."/>
            <person name="Kadowaki K."/>
            <person name="Sugiura M."/>
            <person name="Burr B."/>
            <person name="Sasaki T."/>
        </authorList>
    </citation>
    <scope>NUCLEOTIDE SEQUENCE [LARGE SCALE GENOMIC DNA]</scope>
    <source>
        <strain evidence="3">cv. Nipponbare</strain>
    </source>
</reference>
<reference evidence="2 3" key="3">
    <citation type="journal article" date="2013" name="Rice">
        <title>Improvement of the Oryza sativa Nipponbare reference genome using next generation sequence and optical map data.</title>
        <authorList>
            <person name="Kawahara Y."/>
            <person name="de la Bastide M."/>
            <person name="Hamilton J.P."/>
            <person name="Kanamori H."/>
            <person name="McCombie W.R."/>
            <person name="Ouyang S."/>
            <person name="Schwartz D.C."/>
            <person name="Tanaka T."/>
            <person name="Wu J."/>
            <person name="Zhou S."/>
            <person name="Childs K.L."/>
            <person name="Davidson R.M."/>
            <person name="Lin H."/>
            <person name="Quesada-Ocampo L."/>
            <person name="Vaillancourt B."/>
            <person name="Sakai H."/>
            <person name="Lee S.S."/>
            <person name="Kim J."/>
            <person name="Numa H."/>
            <person name="Itoh T."/>
            <person name="Buell C.R."/>
            <person name="Matsumoto T."/>
        </authorList>
    </citation>
    <scope>NUCLEOTIDE SEQUENCE [LARGE SCALE GENOMIC DNA]</scope>
    <source>
        <strain evidence="3">cv. Nipponbare</strain>
    </source>
</reference>
<evidence type="ECO:0000256" key="1">
    <source>
        <dbReference type="SAM" id="MobiDB-lite"/>
    </source>
</evidence>
<dbReference type="AlphaFoldDB" id="A0A0P0WAH1"/>